<protein>
    <submittedName>
        <fullName evidence="1">Uncharacterized protein</fullName>
    </submittedName>
</protein>
<organism evidence="1 2">
    <name type="scientific">Bradyrhizobium erythrophlei</name>
    <dbReference type="NCBI Taxonomy" id="1437360"/>
    <lineage>
        <taxon>Bacteria</taxon>
        <taxon>Pseudomonadati</taxon>
        <taxon>Pseudomonadota</taxon>
        <taxon>Alphaproteobacteria</taxon>
        <taxon>Hyphomicrobiales</taxon>
        <taxon>Nitrobacteraceae</taxon>
        <taxon>Bradyrhizobium</taxon>
    </lineage>
</organism>
<dbReference type="AlphaFoldDB" id="A0A1M5ND80"/>
<dbReference type="EMBL" id="LT670817">
    <property type="protein sequence ID" value="SHG87470.1"/>
    <property type="molecule type" value="Genomic_DNA"/>
</dbReference>
<proteinExistence type="predicted"/>
<accession>A0A1M5ND80</accession>
<sequence>MSQQNGPTPQRRSIWSRIAGCISWDVAAALFGACMAYELGHAQGFKEGVAQMWGAEMAILHMLVDKNHNDDDAVTSDL</sequence>
<name>A0A1M5ND80_9BRAD</name>
<reference evidence="1 2" key="1">
    <citation type="submission" date="2016-11" db="EMBL/GenBank/DDBJ databases">
        <authorList>
            <person name="Jaros S."/>
            <person name="Januszkiewicz K."/>
            <person name="Wedrychowicz H."/>
        </authorList>
    </citation>
    <scope>NUCLEOTIDE SEQUENCE [LARGE SCALE GENOMIC DNA]</scope>
    <source>
        <strain evidence="1 2">GAS138</strain>
    </source>
</reference>
<evidence type="ECO:0000313" key="1">
    <source>
        <dbReference type="EMBL" id="SHG87470.1"/>
    </source>
</evidence>
<dbReference type="RefSeq" id="WP_154072223.1">
    <property type="nucleotide sequence ID" value="NZ_LT670817.1"/>
</dbReference>
<gene>
    <name evidence="1" type="ORF">SAMN05443248_2945</name>
</gene>
<evidence type="ECO:0000313" key="2">
    <source>
        <dbReference type="Proteomes" id="UP000189796"/>
    </source>
</evidence>
<dbReference type="Proteomes" id="UP000189796">
    <property type="component" value="Chromosome I"/>
</dbReference>